<dbReference type="AlphaFoldDB" id="F1THD6"/>
<gene>
    <name evidence="1" type="ORF">Cpap_0433</name>
</gene>
<reference evidence="1" key="1">
    <citation type="submission" date="2009-07" db="EMBL/GenBank/DDBJ databases">
        <authorList>
            <consortium name="US DOE Joint Genome Institute (JGI-PGF)"/>
            <person name="Lucas S."/>
            <person name="Copeland A."/>
            <person name="Lapidus A."/>
            <person name="Glavina del Rio T."/>
            <person name="Tice H."/>
            <person name="Bruce D."/>
            <person name="Goodwin L."/>
            <person name="Pitluck S."/>
            <person name="Larimer F."/>
            <person name="Land M.L."/>
            <person name="Mouttaki H."/>
            <person name="He Z."/>
            <person name="Zhou J."/>
            <person name="Hemme C.L."/>
        </authorList>
    </citation>
    <scope>NUCLEOTIDE SEQUENCE [LARGE SCALE GENOMIC DNA]</scope>
    <source>
        <strain evidence="1">DSM 2782</strain>
    </source>
</reference>
<dbReference type="RefSeq" id="WP_004621807.1">
    <property type="nucleotide sequence ID" value="NZ_ACXX02000016.1"/>
</dbReference>
<evidence type="ECO:0000313" key="2">
    <source>
        <dbReference type="Proteomes" id="UP000003860"/>
    </source>
</evidence>
<proteinExistence type="predicted"/>
<sequence>MDEQEISEFISELEIIRILNWKKHYRPKVDICDETQWSITVRIAEIVFEKYGDNSYPKSWEIYCNAIEKLINKPFT</sequence>
<evidence type="ECO:0000313" key="1">
    <source>
        <dbReference type="EMBL" id="EGD46139.1"/>
    </source>
</evidence>
<dbReference type="Proteomes" id="UP000003860">
    <property type="component" value="Unassembled WGS sequence"/>
</dbReference>
<protein>
    <submittedName>
        <fullName evidence="1">Uncharacterized protein</fullName>
    </submittedName>
</protein>
<reference evidence="1" key="2">
    <citation type="submission" date="2011-01" db="EMBL/GenBank/DDBJ databases">
        <title>The Non-contiguous Finished genome of Clostridium papyrosolvens.</title>
        <authorList>
            <person name="Lucas S."/>
            <person name="Copeland A."/>
            <person name="Lapidus A."/>
            <person name="Cheng J.-F."/>
            <person name="Goodwin L."/>
            <person name="Pitluck S."/>
            <person name="Misra M."/>
            <person name="Chertkov O."/>
            <person name="Detter J.C."/>
            <person name="Han C."/>
            <person name="Tapia R."/>
            <person name="Land M."/>
            <person name="Hauser L."/>
            <person name="Kyrpides N."/>
            <person name="Ivanova N."/>
            <person name="Pagani I."/>
            <person name="Mouttaki H."/>
            <person name="He Z."/>
            <person name="Zhou J."/>
            <person name="Hemme C.L."/>
            <person name="Woyke T."/>
        </authorList>
    </citation>
    <scope>NUCLEOTIDE SEQUENCE [LARGE SCALE GENOMIC DNA]</scope>
    <source>
        <strain evidence="1">DSM 2782</strain>
    </source>
</reference>
<comment type="caution">
    <text evidence="1">The sequence shown here is derived from an EMBL/GenBank/DDBJ whole genome shotgun (WGS) entry which is preliminary data.</text>
</comment>
<name>F1THD6_9FIRM</name>
<dbReference type="EMBL" id="ACXX02000016">
    <property type="protein sequence ID" value="EGD46139.1"/>
    <property type="molecule type" value="Genomic_DNA"/>
</dbReference>
<dbReference type="OrthoDB" id="4979632at2"/>
<organism evidence="1 2">
    <name type="scientific">Ruminiclostridium papyrosolvens DSM 2782</name>
    <dbReference type="NCBI Taxonomy" id="588581"/>
    <lineage>
        <taxon>Bacteria</taxon>
        <taxon>Bacillati</taxon>
        <taxon>Bacillota</taxon>
        <taxon>Clostridia</taxon>
        <taxon>Eubacteriales</taxon>
        <taxon>Oscillospiraceae</taxon>
        <taxon>Ruminiclostridium</taxon>
    </lineage>
</organism>
<dbReference type="STRING" id="588581.Cpap_0433"/>
<accession>F1THD6</accession>
<keyword evidence="2" id="KW-1185">Reference proteome</keyword>